<keyword evidence="4 9" id="KW-1133">Transmembrane helix</keyword>
<keyword evidence="3 9" id="KW-0812">Transmembrane</keyword>
<dbReference type="InterPro" id="IPR017452">
    <property type="entry name" value="GPCR_Rhodpsn_7TM"/>
</dbReference>
<evidence type="ECO:0000313" key="12">
    <source>
        <dbReference type="Proteomes" id="UP000276133"/>
    </source>
</evidence>
<dbReference type="GO" id="GO:0007218">
    <property type="term" value="P:neuropeptide signaling pathway"/>
    <property type="evidence" value="ECO:0007669"/>
    <property type="project" value="TreeGrafter"/>
</dbReference>
<feature type="transmembrane region" description="Helical" evidence="9">
    <location>
        <begin position="190"/>
        <end position="216"/>
    </location>
</feature>
<proteinExistence type="predicted"/>
<comment type="subcellular location">
    <subcellularLocation>
        <location evidence="1">Cell membrane</location>
        <topology evidence="1">Multi-pass membrane protein</topology>
    </subcellularLocation>
</comment>
<evidence type="ECO:0000256" key="8">
    <source>
        <dbReference type="ARBA" id="ARBA00023224"/>
    </source>
</evidence>
<organism evidence="11 12">
    <name type="scientific">Brachionus plicatilis</name>
    <name type="common">Marine rotifer</name>
    <name type="synonym">Brachionus muelleri</name>
    <dbReference type="NCBI Taxonomy" id="10195"/>
    <lineage>
        <taxon>Eukaryota</taxon>
        <taxon>Metazoa</taxon>
        <taxon>Spiralia</taxon>
        <taxon>Gnathifera</taxon>
        <taxon>Rotifera</taxon>
        <taxon>Eurotatoria</taxon>
        <taxon>Monogononta</taxon>
        <taxon>Pseudotrocha</taxon>
        <taxon>Ploima</taxon>
        <taxon>Brachionidae</taxon>
        <taxon>Brachionus</taxon>
    </lineage>
</organism>
<evidence type="ECO:0000256" key="3">
    <source>
        <dbReference type="ARBA" id="ARBA00022692"/>
    </source>
</evidence>
<dbReference type="PANTHER" id="PTHR24230">
    <property type="entry name" value="G-PROTEIN COUPLED RECEPTOR"/>
    <property type="match status" value="1"/>
</dbReference>
<protein>
    <recommendedName>
        <fullName evidence="10">G-protein coupled receptors family 1 profile domain-containing protein</fullName>
    </recommendedName>
</protein>
<feature type="transmembrane region" description="Helical" evidence="9">
    <location>
        <begin position="7"/>
        <end position="27"/>
    </location>
</feature>
<evidence type="ECO:0000256" key="2">
    <source>
        <dbReference type="ARBA" id="ARBA00022475"/>
    </source>
</evidence>
<evidence type="ECO:0000256" key="9">
    <source>
        <dbReference type="SAM" id="Phobius"/>
    </source>
</evidence>
<accession>A0A3M7RXH0</accession>
<evidence type="ECO:0000256" key="1">
    <source>
        <dbReference type="ARBA" id="ARBA00004651"/>
    </source>
</evidence>
<evidence type="ECO:0000256" key="6">
    <source>
        <dbReference type="ARBA" id="ARBA00023136"/>
    </source>
</evidence>
<evidence type="ECO:0000256" key="4">
    <source>
        <dbReference type="ARBA" id="ARBA00022989"/>
    </source>
</evidence>
<feature type="domain" description="G-protein coupled receptors family 1 profile" evidence="10">
    <location>
        <begin position="1"/>
        <end position="210"/>
    </location>
</feature>
<keyword evidence="12" id="KW-1185">Reference proteome</keyword>
<dbReference type="Proteomes" id="UP000276133">
    <property type="component" value="Unassembled WGS sequence"/>
</dbReference>
<dbReference type="AlphaFoldDB" id="A0A3M7RXH0"/>
<dbReference type="InterPro" id="IPR000276">
    <property type="entry name" value="GPCR_Rhodpsn"/>
</dbReference>
<keyword evidence="6 9" id="KW-0472">Membrane</keyword>
<evidence type="ECO:0000256" key="7">
    <source>
        <dbReference type="ARBA" id="ARBA00023170"/>
    </source>
</evidence>
<dbReference type="Gene3D" id="1.20.1070.10">
    <property type="entry name" value="Rhodopsin 7-helix transmembrane proteins"/>
    <property type="match status" value="1"/>
</dbReference>
<dbReference type="SUPFAM" id="SSF81321">
    <property type="entry name" value="Family A G protein-coupled receptor-like"/>
    <property type="match status" value="1"/>
</dbReference>
<feature type="transmembrane region" description="Helical" evidence="9">
    <location>
        <begin position="43"/>
        <end position="61"/>
    </location>
</feature>
<dbReference type="PROSITE" id="PS50262">
    <property type="entry name" value="G_PROTEIN_RECEP_F1_2"/>
    <property type="match status" value="1"/>
</dbReference>
<dbReference type="GO" id="GO:0005886">
    <property type="term" value="C:plasma membrane"/>
    <property type="evidence" value="ECO:0007669"/>
    <property type="project" value="UniProtKB-SubCell"/>
</dbReference>
<evidence type="ECO:0000313" key="11">
    <source>
        <dbReference type="EMBL" id="RNA28139.1"/>
    </source>
</evidence>
<dbReference type="PROSITE" id="PS00237">
    <property type="entry name" value="G_PROTEIN_RECEP_F1_1"/>
    <property type="match status" value="1"/>
</dbReference>
<keyword evidence="5" id="KW-0297">G-protein coupled receptor</keyword>
<name>A0A3M7RXH0_BRAPC</name>
<evidence type="ECO:0000259" key="10">
    <source>
        <dbReference type="PROSITE" id="PS50262"/>
    </source>
</evidence>
<sequence>MEHLKDSLIYMNLFIISVISIERYFAVCKPQYYKTLESNINKIIWMVYIFFFCFSASNYLTDIKLDSNCAPDKEISSDQKESKFSFKKLLNYLNVILSTFFFIATAIISSSFYCKITFHRSNASFNLNNHLITNKNIKNSQEPVDSTNSLQKNQSNASVQTDFNSKFDKEIKKKKILRQRSSSTKVLTKISILLSAIIWLSTLPFVLIVIGILPFLKFLMFSAHLFI</sequence>
<feature type="transmembrane region" description="Helical" evidence="9">
    <location>
        <begin position="89"/>
        <end position="113"/>
    </location>
</feature>
<gene>
    <name evidence="11" type="ORF">BpHYR1_052126</name>
</gene>
<keyword evidence="8" id="KW-0807">Transducer</keyword>
<evidence type="ECO:0000256" key="5">
    <source>
        <dbReference type="ARBA" id="ARBA00023040"/>
    </source>
</evidence>
<dbReference type="GO" id="GO:0008528">
    <property type="term" value="F:G protein-coupled peptide receptor activity"/>
    <property type="evidence" value="ECO:0007669"/>
    <property type="project" value="TreeGrafter"/>
</dbReference>
<comment type="caution">
    <text evidence="11">The sequence shown here is derived from an EMBL/GenBank/DDBJ whole genome shotgun (WGS) entry which is preliminary data.</text>
</comment>
<dbReference type="OrthoDB" id="10484171at2759"/>
<keyword evidence="7" id="KW-0675">Receptor</keyword>
<keyword evidence="2" id="KW-1003">Cell membrane</keyword>
<dbReference type="EMBL" id="REGN01002429">
    <property type="protein sequence ID" value="RNA28139.1"/>
    <property type="molecule type" value="Genomic_DNA"/>
</dbReference>
<dbReference type="Pfam" id="PF00001">
    <property type="entry name" value="7tm_1"/>
    <property type="match status" value="1"/>
</dbReference>
<reference evidence="11 12" key="1">
    <citation type="journal article" date="2018" name="Sci. Rep.">
        <title>Genomic signatures of local adaptation to the degree of environmental predictability in rotifers.</title>
        <authorList>
            <person name="Franch-Gras L."/>
            <person name="Hahn C."/>
            <person name="Garcia-Roger E.M."/>
            <person name="Carmona M.J."/>
            <person name="Serra M."/>
            <person name="Gomez A."/>
        </authorList>
    </citation>
    <scope>NUCLEOTIDE SEQUENCE [LARGE SCALE GENOMIC DNA]</scope>
    <source>
        <strain evidence="11">HYR1</strain>
    </source>
</reference>